<dbReference type="InterPro" id="IPR022644">
    <property type="entry name" value="De-COase2_N"/>
</dbReference>
<reference evidence="7" key="1">
    <citation type="submission" date="2019-09" db="EMBL/GenBank/DDBJ databases">
        <title>Draft genome information of white flower Hibiscus syriacus.</title>
        <authorList>
            <person name="Kim Y.-M."/>
        </authorList>
    </citation>
    <scope>NUCLEOTIDE SEQUENCE [LARGE SCALE GENOMIC DNA]</scope>
    <source>
        <strain evidence="7">YM2019G1</strain>
    </source>
</reference>
<gene>
    <name evidence="7" type="ORF">F3Y22_tig00018586pilonHSYRG00061</name>
</gene>
<comment type="cofactor">
    <cofactor evidence="1">
        <name>pyridoxal 5'-phosphate</name>
        <dbReference type="ChEBI" id="CHEBI:597326"/>
    </cofactor>
</comment>
<keyword evidence="4" id="KW-0456">Lyase</keyword>
<dbReference type="InterPro" id="IPR022657">
    <property type="entry name" value="De-COase2_CS"/>
</dbReference>
<evidence type="ECO:0000256" key="3">
    <source>
        <dbReference type="ARBA" id="ARBA00022898"/>
    </source>
</evidence>
<name>A0A6A3BXN9_HIBSY</name>
<evidence type="ECO:0000256" key="1">
    <source>
        <dbReference type="ARBA" id="ARBA00001933"/>
    </source>
</evidence>
<dbReference type="AlphaFoldDB" id="A0A6A3BXN9"/>
<evidence type="ECO:0000313" key="8">
    <source>
        <dbReference type="Proteomes" id="UP000436088"/>
    </source>
</evidence>
<feature type="domain" description="Orn/DAP/Arg decarboxylase 2 N-terminal" evidence="6">
    <location>
        <begin position="16"/>
        <end position="165"/>
    </location>
</feature>
<dbReference type="GO" id="GO:0005737">
    <property type="term" value="C:cytoplasm"/>
    <property type="evidence" value="ECO:0007669"/>
    <property type="project" value="TreeGrafter"/>
</dbReference>
<dbReference type="PROSITE" id="PS00879">
    <property type="entry name" value="ODR_DC_2_2"/>
    <property type="match status" value="1"/>
</dbReference>
<comment type="similarity">
    <text evidence="2">Belongs to the Orn/Lys/Arg decarboxylase class-II family.</text>
</comment>
<proteinExistence type="inferred from homology"/>
<dbReference type="PANTHER" id="PTHR11482">
    <property type="entry name" value="ARGININE/DIAMINOPIMELATE/ORNITHINE DECARBOXYLASE"/>
    <property type="match status" value="1"/>
</dbReference>
<evidence type="ECO:0000259" key="5">
    <source>
        <dbReference type="Pfam" id="PF00278"/>
    </source>
</evidence>
<organism evidence="7 8">
    <name type="scientific">Hibiscus syriacus</name>
    <name type="common">Rose of Sharon</name>
    <dbReference type="NCBI Taxonomy" id="106335"/>
    <lineage>
        <taxon>Eukaryota</taxon>
        <taxon>Viridiplantae</taxon>
        <taxon>Streptophyta</taxon>
        <taxon>Embryophyta</taxon>
        <taxon>Tracheophyta</taxon>
        <taxon>Spermatophyta</taxon>
        <taxon>Magnoliopsida</taxon>
        <taxon>eudicotyledons</taxon>
        <taxon>Gunneridae</taxon>
        <taxon>Pentapetalae</taxon>
        <taxon>rosids</taxon>
        <taxon>malvids</taxon>
        <taxon>Malvales</taxon>
        <taxon>Malvaceae</taxon>
        <taxon>Malvoideae</taxon>
        <taxon>Hibiscus</taxon>
    </lineage>
</organism>
<dbReference type="EMBL" id="VEPZ02000690">
    <property type="protein sequence ID" value="KAE8720691.1"/>
    <property type="molecule type" value="Genomic_DNA"/>
</dbReference>
<dbReference type="SUPFAM" id="SSF51419">
    <property type="entry name" value="PLP-binding barrel"/>
    <property type="match status" value="1"/>
</dbReference>
<evidence type="ECO:0000313" key="7">
    <source>
        <dbReference type="EMBL" id="KAE8720691.1"/>
    </source>
</evidence>
<feature type="domain" description="Orn/DAP/Arg decarboxylase 2 C-terminal" evidence="5">
    <location>
        <begin position="173"/>
        <end position="214"/>
    </location>
</feature>
<keyword evidence="8" id="KW-1185">Reference proteome</keyword>
<dbReference type="GO" id="GO:0004586">
    <property type="term" value="F:ornithine decarboxylase activity"/>
    <property type="evidence" value="ECO:0007669"/>
    <property type="project" value="TreeGrafter"/>
</dbReference>
<sequence length="240" mass="26541">MQSSVPYQVRRHVGDNLTTFDSKEELDKIKKWHPQCALLIRVKVPDDSRSRCPLGAKFGALPEEIVPLLQAAQVLRLTVTGVSFHIGSGAMQFRAYREAIAAAKIAFETSARLGMPKMHVLNIGGGFTAGSQFKEAASTVKAALRYYFPNEPGLIIMDEPVRFFAEKDHPTCKAARNYDSTVFGPTCDAIDTVMKGYRLPELNVDYWLVFPNMGAYRAAAGTSFNGFNTSDILTYLAYSN</sequence>
<dbReference type="SUPFAM" id="SSF50621">
    <property type="entry name" value="Alanine racemase C-terminal domain-like"/>
    <property type="match status" value="1"/>
</dbReference>
<dbReference type="Proteomes" id="UP000436088">
    <property type="component" value="Unassembled WGS sequence"/>
</dbReference>
<accession>A0A6A3BXN9</accession>
<dbReference type="Gene3D" id="2.40.37.10">
    <property type="entry name" value="Lyase, Ornithine Decarboxylase, Chain A, domain 1"/>
    <property type="match status" value="1"/>
</dbReference>
<dbReference type="PANTHER" id="PTHR11482:SF6">
    <property type="entry name" value="ORNITHINE DECARBOXYLASE 1-RELATED"/>
    <property type="match status" value="1"/>
</dbReference>
<dbReference type="InterPro" id="IPR009006">
    <property type="entry name" value="Ala_racemase/Decarboxylase_C"/>
</dbReference>
<protein>
    <submittedName>
        <fullName evidence="7">Ornithine decarboxylase</fullName>
    </submittedName>
</protein>
<dbReference type="GO" id="GO:0033387">
    <property type="term" value="P:putrescine biosynthetic process from arginine, via ornithine"/>
    <property type="evidence" value="ECO:0007669"/>
    <property type="project" value="TreeGrafter"/>
</dbReference>
<evidence type="ECO:0000256" key="2">
    <source>
        <dbReference type="ARBA" id="ARBA00008872"/>
    </source>
</evidence>
<comment type="caution">
    <text evidence="7">The sequence shown here is derived from an EMBL/GenBank/DDBJ whole genome shotgun (WGS) entry which is preliminary data.</text>
</comment>
<dbReference type="Gene3D" id="3.20.20.10">
    <property type="entry name" value="Alanine racemase"/>
    <property type="match status" value="1"/>
</dbReference>
<dbReference type="InterPro" id="IPR022643">
    <property type="entry name" value="De-COase2_C"/>
</dbReference>
<dbReference type="Pfam" id="PF02784">
    <property type="entry name" value="Orn_Arg_deC_N"/>
    <property type="match status" value="1"/>
</dbReference>
<dbReference type="InterPro" id="IPR002433">
    <property type="entry name" value="Orn_de-COase"/>
</dbReference>
<keyword evidence="3" id="KW-0663">Pyridoxal phosphate</keyword>
<dbReference type="Pfam" id="PF00278">
    <property type="entry name" value="Orn_DAP_Arg_deC"/>
    <property type="match status" value="1"/>
</dbReference>
<evidence type="ECO:0000256" key="4">
    <source>
        <dbReference type="ARBA" id="ARBA00023239"/>
    </source>
</evidence>
<evidence type="ECO:0000259" key="6">
    <source>
        <dbReference type="Pfam" id="PF02784"/>
    </source>
</evidence>
<dbReference type="InterPro" id="IPR029066">
    <property type="entry name" value="PLP-binding_barrel"/>
</dbReference>